<keyword evidence="3" id="KW-1133">Transmembrane helix</keyword>
<comment type="catalytic activity">
    <reaction evidence="2">
        <text>2 GTP = 3',3'-c-di-GMP + 2 diphosphate</text>
        <dbReference type="Rhea" id="RHEA:24898"/>
        <dbReference type="ChEBI" id="CHEBI:33019"/>
        <dbReference type="ChEBI" id="CHEBI:37565"/>
        <dbReference type="ChEBI" id="CHEBI:58805"/>
        <dbReference type="EC" id="2.7.7.65"/>
    </reaction>
</comment>
<dbReference type="EMBL" id="BPQV01000008">
    <property type="protein sequence ID" value="GJE28036.1"/>
    <property type="molecule type" value="Genomic_DNA"/>
</dbReference>
<feature type="transmembrane region" description="Helical" evidence="3">
    <location>
        <begin position="93"/>
        <end position="112"/>
    </location>
</feature>
<dbReference type="InterPro" id="IPR029787">
    <property type="entry name" value="Nucleotide_cyclase"/>
</dbReference>
<evidence type="ECO:0000256" key="2">
    <source>
        <dbReference type="ARBA" id="ARBA00034247"/>
    </source>
</evidence>
<reference evidence="5" key="1">
    <citation type="journal article" date="2021" name="Front. Microbiol.">
        <title>Comprehensive Comparative Genomics and Phenotyping of Methylobacterium Species.</title>
        <authorList>
            <person name="Alessa O."/>
            <person name="Ogura Y."/>
            <person name="Fujitani Y."/>
            <person name="Takami H."/>
            <person name="Hayashi T."/>
            <person name="Sahin N."/>
            <person name="Tani A."/>
        </authorList>
    </citation>
    <scope>NUCLEOTIDE SEQUENCE</scope>
    <source>
        <strain evidence="5">NBRC 15689</strain>
    </source>
</reference>
<feature type="transmembrane region" description="Helical" evidence="3">
    <location>
        <begin position="146"/>
        <end position="165"/>
    </location>
</feature>
<proteinExistence type="predicted"/>
<sequence length="388" mass="41550">MRLDTPTLLLMTVAVTAVVGVLFLLSWSQARHTRALAIWGVAHLLGAAGAALLSLRNVISDALSIGLGNALMLGAYGLIWCGVRAFQHRPPRYGVAAAVGCLWSLACLWPDFMASLSARVIFISVFAGAFCALGAYTLWRGRSEALVSRWPAMTILAAYAALYWLRIPIALGPTMPADTNAMESPWFAVVCFGGTLFTVAIAFVFMALTKERAEHEQRLAAETDPLTGVPNRRAFVVRAEKLLAARDRPCVLLLFDLDHFKAINDTYGHAVGDGVLAGFCHAIQALLPAGAAFGRMGGEEFACVVPDMATEPAMRLADRFRAVLAAIDVPAYRDLRIQTSIGLATARAGEQAAFEAMLRAADDALYSAKRAGRDRVVAACPLGERLAA</sequence>
<comment type="caution">
    <text evidence="5">The sequence shown here is derived from an EMBL/GenBank/DDBJ whole genome shotgun (WGS) entry which is preliminary data.</text>
</comment>
<feature type="transmembrane region" description="Helical" evidence="3">
    <location>
        <begin position="6"/>
        <end position="25"/>
    </location>
</feature>
<evidence type="ECO:0000256" key="3">
    <source>
        <dbReference type="SAM" id="Phobius"/>
    </source>
</evidence>
<dbReference type="SMART" id="SM00267">
    <property type="entry name" value="GGDEF"/>
    <property type="match status" value="1"/>
</dbReference>
<dbReference type="InterPro" id="IPR043128">
    <property type="entry name" value="Rev_trsase/Diguanyl_cyclase"/>
</dbReference>
<dbReference type="EC" id="2.7.7.65" evidence="1"/>
<name>A0ABQ4T8Q5_METOR</name>
<dbReference type="CDD" id="cd01949">
    <property type="entry name" value="GGDEF"/>
    <property type="match status" value="1"/>
</dbReference>
<dbReference type="PANTHER" id="PTHR45138:SF9">
    <property type="entry name" value="DIGUANYLATE CYCLASE DGCM-RELATED"/>
    <property type="match status" value="1"/>
</dbReference>
<gene>
    <name evidence="5" type="ORF">LKMONMHP_2900</name>
</gene>
<evidence type="ECO:0000256" key="1">
    <source>
        <dbReference type="ARBA" id="ARBA00012528"/>
    </source>
</evidence>
<feature type="transmembrane region" description="Helical" evidence="3">
    <location>
        <begin position="118"/>
        <end position="139"/>
    </location>
</feature>
<dbReference type="RefSeq" id="WP_238311828.1">
    <property type="nucleotide sequence ID" value="NZ_BPQV01000008.1"/>
</dbReference>
<organism evidence="5 6">
    <name type="scientific">Methylobacterium organophilum</name>
    <dbReference type="NCBI Taxonomy" id="410"/>
    <lineage>
        <taxon>Bacteria</taxon>
        <taxon>Pseudomonadati</taxon>
        <taxon>Pseudomonadota</taxon>
        <taxon>Alphaproteobacteria</taxon>
        <taxon>Hyphomicrobiales</taxon>
        <taxon>Methylobacteriaceae</taxon>
        <taxon>Methylobacterium</taxon>
    </lineage>
</organism>
<dbReference type="Pfam" id="PF00990">
    <property type="entry name" value="GGDEF"/>
    <property type="match status" value="1"/>
</dbReference>
<accession>A0ABQ4T8Q5</accession>
<dbReference type="PANTHER" id="PTHR45138">
    <property type="entry name" value="REGULATORY COMPONENTS OF SENSORY TRANSDUCTION SYSTEM"/>
    <property type="match status" value="1"/>
</dbReference>
<dbReference type="InterPro" id="IPR000160">
    <property type="entry name" value="GGDEF_dom"/>
</dbReference>
<dbReference type="InterPro" id="IPR050469">
    <property type="entry name" value="Diguanylate_Cyclase"/>
</dbReference>
<protein>
    <recommendedName>
        <fullName evidence="1">diguanylate cyclase</fullName>
        <ecNumber evidence="1">2.7.7.65</ecNumber>
    </recommendedName>
</protein>
<dbReference type="Gene3D" id="3.30.70.270">
    <property type="match status" value="1"/>
</dbReference>
<keyword evidence="3" id="KW-0472">Membrane</keyword>
<feature type="transmembrane region" description="Helical" evidence="3">
    <location>
        <begin position="185"/>
        <end position="208"/>
    </location>
</feature>
<feature type="transmembrane region" description="Helical" evidence="3">
    <location>
        <begin position="37"/>
        <end position="56"/>
    </location>
</feature>
<evidence type="ECO:0000259" key="4">
    <source>
        <dbReference type="PROSITE" id="PS50887"/>
    </source>
</evidence>
<dbReference type="PROSITE" id="PS50887">
    <property type="entry name" value="GGDEF"/>
    <property type="match status" value="1"/>
</dbReference>
<keyword evidence="6" id="KW-1185">Reference proteome</keyword>
<feature type="transmembrane region" description="Helical" evidence="3">
    <location>
        <begin position="62"/>
        <end position="81"/>
    </location>
</feature>
<dbReference type="NCBIfam" id="TIGR00254">
    <property type="entry name" value="GGDEF"/>
    <property type="match status" value="1"/>
</dbReference>
<keyword evidence="3" id="KW-0812">Transmembrane</keyword>
<evidence type="ECO:0000313" key="6">
    <source>
        <dbReference type="Proteomes" id="UP001055156"/>
    </source>
</evidence>
<evidence type="ECO:0000313" key="5">
    <source>
        <dbReference type="EMBL" id="GJE28036.1"/>
    </source>
</evidence>
<feature type="domain" description="GGDEF" evidence="4">
    <location>
        <begin position="248"/>
        <end position="381"/>
    </location>
</feature>
<dbReference type="Proteomes" id="UP001055156">
    <property type="component" value="Unassembled WGS sequence"/>
</dbReference>
<dbReference type="SUPFAM" id="SSF55073">
    <property type="entry name" value="Nucleotide cyclase"/>
    <property type="match status" value="1"/>
</dbReference>
<reference evidence="5" key="2">
    <citation type="submission" date="2021-08" db="EMBL/GenBank/DDBJ databases">
        <authorList>
            <person name="Tani A."/>
            <person name="Ola A."/>
            <person name="Ogura Y."/>
            <person name="Katsura K."/>
            <person name="Hayashi T."/>
        </authorList>
    </citation>
    <scope>NUCLEOTIDE SEQUENCE</scope>
    <source>
        <strain evidence="5">NBRC 15689</strain>
    </source>
</reference>